<protein>
    <submittedName>
        <fullName evidence="1">Uncharacterized protein</fullName>
    </submittedName>
</protein>
<dbReference type="EMBL" id="HACA01011421">
    <property type="protein sequence ID" value="CDW28782.1"/>
    <property type="molecule type" value="Transcribed_RNA"/>
</dbReference>
<reference evidence="1" key="1">
    <citation type="submission" date="2014-05" db="EMBL/GenBank/DDBJ databases">
        <authorList>
            <person name="Chronopoulou M."/>
        </authorList>
    </citation>
    <scope>NUCLEOTIDE SEQUENCE</scope>
    <source>
        <tissue evidence="1">Whole organism</tissue>
    </source>
</reference>
<name>A0A0K2TSY3_LEPSM</name>
<dbReference type="AlphaFoldDB" id="A0A0K2TSY3"/>
<evidence type="ECO:0000313" key="1">
    <source>
        <dbReference type="EMBL" id="CDW28782.1"/>
    </source>
</evidence>
<accession>A0A0K2TSY3</accession>
<organism evidence="1">
    <name type="scientific">Lepeophtheirus salmonis</name>
    <name type="common">Salmon louse</name>
    <name type="synonym">Caligus salmonis</name>
    <dbReference type="NCBI Taxonomy" id="72036"/>
    <lineage>
        <taxon>Eukaryota</taxon>
        <taxon>Metazoa</taxon>
        <taxon>Ecdysozoa</taxon>
        <taxon>Arthropoda</taxon>
        <taxon>Crustacea</taxon>
        <taxon>Multicrustacea</taxon>
        <taxon>Hexanauplia</taxon>
        <taxon>Copepoda</taxon>
        <taxon>Siphonostomatoida</taxon>
        <taxon>Caligidae</taxon>
        <taxon>Lepeophtheirus</taxon>
    </lineage>
</organism>
<feature type="non-terminal residue" evidence="1">
    <location>
        <position position="1"/>
    </location>
</feature>
<sequence length="70" mass="8057">LEDVLNNGSLFLRSITADTANLYRTSEIGEMEFKEKIVYETNASNRLKKLFRKGRSTTFIKKIIDEGQTI</sequence>
<proteinExistence type="predicted"/>